<keyword evidence="1" id="KW-1133">Transmembrane helix</keyword>
<sequence>MAGKNQVTLTFAGDADKLSKTFSEVDQKSQALDSSVRKSSKSIAQSKDAFDKAADGADNTYDKFDSLESLGRGTTDTMSGLGAIMAGDVLGGSTDLAGGVAALADGFKGALLPALKNAIGGLKAAGGAVKAFTASLLTNPIFLVVTALTLLGVGLATAYKHSESFRNGVNAVWNGIKAVIVPVLETIWNAVKTTFEGFITVVTKLIKFLPGGNKLLQALGTLTEDAGDAMKDTGPAAETWEEAQKRLNEQVDIANQTIQTQLDLLDKWYGEVKSQEEATIGFAQSVDDAAESIKENGKTTDIHTEKGRNNRSSLLDLADANKDLVDAMRNNGAASDTLVAQNERGRKKFLEVAGAMGLPKSEAKALADQLFRIPEATNTKVNVNNKDANSKIATTTQLLKKVPTYKEIEIHWTQSGVPLNTIGSAGRRAAGGPVQAGKPYMVGENGPEMWVPNANGSIVPTHKMGGGGDTTVYVTIDGEQLQGRIDKTIRGNNRQLKREVSAA</sequence>
<accession>A0ABY2AAJ0</accession>
<keyword evidence="1" id="KW-0472">Membrane</keyword>
<keyword evidence="1" id="KW-0812">Transmembrane</keyword>
<comment type="caution">
    <text evidence="2">The sequence shown here is derived from an EMBL/GenBank/DDBJ whole genome shotgun (WGS) entry which is preliminary data.</text>
</comment>
<dbReference type="PANTHER" id="PTHR37813">
    <property type="entry name" value="FELS-2 PROPHAGE PROTEIN"/>
    <property type="match status" value="1"/>
</dbReference>
<evidence type="ECO:0008006" key="4">
    <source>
        <dbReference type="Google" id="ProtNLM"/>
    </source>
</evidence>
<protein>
    <recommendedName>
        <fullName evidence="4">Phage tail tape measure protein</fullName>
    </recommendedName>
</protein>
<dbReference type="PANTHER" id="PTHR37813:SF1">
    <property type="entry name" value="FELS-2 PROPHAGE PROTEIN"/>
    <property type="match status" value="1"/>
</dbReference>
<proteinExistence type="predicted"/>
<dbReference type="RefSeq" id="WP_131459379.1">
    <property type="nucleotide sequence ID" value="NZ_SJJY01000001.1"/>
</dbReference>
<organism evidence="2 3">
    <name type="scientific">Kribbella speibonae</name>
    <dbReference type="NCBI Taxonomy" id="1572660"/>
    <lineage>
        <taxon>Bacteria</taxon>
        <taxon>Bacillati</taxon>
        <taxon>Actinomycetota</taxon>
        <taxon>Actinomycetes</taxon>
        <taxon>Propionibacteriales</taxon>
        <taxon>Kribbellaceae</taxon>
        <taxon>Kribbella</taxon>
    </lineage>
</organism>
<gene>
    <name evidence="2" type="ORF">E0H58_01450</name>
</gene>
<evidence type="ECO:0000313" key="2">
    <source>
        <dbReference type="EMBL" id="TCC26722.1"/>
    </source>
</evidence>
<reference evidence="2 3" key="1">
    <citation type="submission" date="2019-02" db="EMBL/GenBank/DDBJ databases">
        <title>Kribbella capetownensis sp. nov. and Kribbella speibonae sp. nov., isolated from soil.</title>
        <authorList>
            <person name="Curtis S.M."/>
            <person name="Norton I."/>
            <person name="Everest G.J."/>
            <person name="Meyers P.R."/>
        </authorList>
    </citation>
    <scope>NUCLEOTIDE SEQUENCE [LARGE SCALE GENOMIC DNA]</scope>
    <source>
        <strain evidence="2 3">SK5</strain>
    </source>
</reference>
<feature type="transmembrane region" description="Helical" evidence="1">
    <location>
        <begin position="141"/>
        <end position="159"/>
    </location>
</feature>
<name>A0ABY2AAJ0_9ACTN</name>
<dbReference type="EMBL" id="SJJY01000001">
    <property type="protein sequence ID" value="TCC26722.1"/>
    <property type="molecule type" value="Genomic_DNA"/>
</dbReference>
<evidence type="ECO:0000256" key="1">
    <source>
        <dbReference type="SAM" id="Phobius"/>
    </source>
</evidence>
<dbReference type="Proteomes" id="UP000292385">
    <property type="component" value="Unassembled WGS sequence"/>
</dbReference>
<keyword evidence="3" id="KW-1185">Reference proteome</keyword>
<evidence type="ECO:0000313" key="3">
    <source>
        <dbReference type="Proteomes" id="UP000292385"/>
    </source>
</evidence>